<accession>A0A3N4I785</accession>
<feature type="compositionally biased region" description="Polar residues" evidence="1">
    <location>
        <begin position="1"/>
        <end position="31"/>
    </location>
</feature>
<dbReference type="AlphaFoldDB" id="A0A3N4I785"/>
<feature type="region of interest" description="Disordered" evidence="1">
    <location>
        <begin position="129"/>
        <end position="158"/>
    </location>
</feature>
<evidence type="ECO:0000313" key="2">
    <source>
        <dbReference type="EMBL" id="RPA81939.1"/>
    </source>
</evidence>
<proteinExistence type="predicted"/>
<gene>
    <name evidence="2" type="ORF">BJ508DRAFT_414424</name>
</gene>
<reference evidence="2 3" key="1">
    <citation type="journal article" date="2018" name="Nat. Ecol. Evol.">
        <title>Pezizomycetes genomes reveal the molecular basis of ectomycorrhizal truffle lifestyle.</title>
        <authorList>
            <person name="Murat C."/>
            <person name="Payen T."/>
            <person name="Noel B."/>
            <person name="Kuo A."/>
            <person name="Morin E."/>
            <person name="Chen J."/>
            <person name="Kohler A."/>
            <person name="Krizsan K."/>
            <person name="Balestrini R."/>
            <person name="Da Silva C."/>
            <person name="Montanini B."/>
            <person name="Hainaut M."/>
            <person name="Levati E."/>
            <person name="Barry K.W."/>
            <person name="Belfiori B."/>
            <person name="Cichocki N."/>
            <person name="Clum A."/>
            <person name="Dockter R.B."/>
            <person name="Fauchery L."/>
            <person name="Guy J."/>
            <person name="Iotti M."/>
            <person name="Le Tacon F."/>
            <person name="Lindquist E.A."/>
            <person name="Lipzen A."/>
            <person name="Malagnac F."/>
            <person name="Mello A."/>
            <person name="Molinier V."/>
            <person name="Miyauchi S."/>
            <person name="Poulain J."/>
            <person name="Riccioni C."/>
            <person name="Rubini A."/>
            <person name="Sitrit Y."/>
            <person name="Splivallo R."/>
            <person name="Traeger S."/>
            <person name="Wang M."/>
            <person name="Zifcakova L."/>
            <person name="Wipf D."/>
            <person name="Zambonelli A."/>
            <person name="Paolocci F."/>
            <person name="Nowrousian M."/>
            <person name="Ottonello S."/>
            <person name="Baldrian P."/>
            <person name="Spatafora J.W."/>
            <person name="Henrissat B."/>
            <person name="Nagy L.G."/>
            <person name="Aury J.M."/>
            <person name="Wincker P."/>
            <person name="Grigoriev I.V."/>
            <person name="Bonfante P."/>
            <person name="Martin F.M."/>
        </authorList>
    </citation>
    <scope>NUCLEOTIDE SEQUENCE [LARGE SCALE GENOMIC DNA]</scope>
    <source>
        <strain evidence="2 3">RN42</strain>
    </source>
</reference>
<protein>
    <submittedName>
        <fullName evidence="2">Uncharacterized protein</fullName>
    </submittedName>
</protein>
<sequence length="158" mass="18029">MTTSITTSRSFTPTHMDTLQPNWTRRNSAPTIQKPLSPRAFSSRSTLEVIPDTFVLPKPPPIFLHPLYVARNPEPLIFEDMGQGLPLDPEIHRFFDWVVGLQDPSADYGPWNEVCRLLLEREDSERHAAAMKQPSLVRGRNNRKVSRPITSRTLLKGE</sequence>
<keyword evidence="3" id="KW-1185">Reference proteome</keyword>
<name>A0A3N4I785_ASCIM</name>
<dbReference type="EMBL" id="ML119675">
    <property type="protein sequence ID" value="RPA81939.1"/>
    <property type="molecule type" value="Genomic_DNA"/>
</dbReference>
<organism evidence="2 3">
    <name type="scientific">Ascobolus immersus RN42</name>
    <dbReference type="NCBI Taxonomy" id="1160509"/>
    <lineage>
        <taxon>Eukaryota</taxon>
        <taxon>Fungi</taxon>
        <taxon>Dikarya</taxon>
        <taxon>Ascomycota</taxon>
        <taxon>Pezizomycotina</taxon>
        <taxon>Pezizomycetes</taxon>
        <taxon>Pezizales</taxon>
        <taxon>Ascobolaceae</taxon>
        <taxon>Ascobolus</taxon>
    </lineage>
</organism>
<feature type="region of interest" description="Disordered" evidence="1">
    <location>
        <begin position="1"/>
        <end position="39"/>
    </location>
</feature>
<evidence type="ECO:0000256" key="1">
    <source>
        <dbReference type="SAM" id="MobiDB-lite"/>
    </source>
</evidence>
<feature type="compositionally biased region" description="Polar residues" evidence="1">
    <location>
        <begin position="148"/>
        <end position="158"/>
    </location>
</feature>
<dbReference type="Proteomes" id="UP000275078">
    <property type="component" value="Unassembled WGS sequence"/>
</dbReference>
<evidence type="ECO:0000313" key="3">
    <source>
        <dbReference type="Proteomes" id="UP000275078"/>
    </source>
</evidence>